<dbReference type="OrthoDB" id="9809782at2"/>
<feature type="transmembrane region" description="Helical" evidence="1">
    <location>
        <begin position="318"/>
        <end position="339"/>
    </location>
</feature>
<reference evidence="3 4" key="1">
    <citation type="submission" date="2018-06" db="EMBL/GenBank/DDBJ databases">
        <title>Genomic Encyclopedia of Archaeal and Bacterial Type Strains, Phase II (KMG-II): from individual species to whole genera.</title>
        <authorList>
            <person name="Goeker M."/>
        </authorList>
    </citation>
    <scope>NUCLEOTIDE SEQUENCE [LARGE SCALE GENOMIC DNA]</scope>
    <source>
        <strain evidence="3 4">DSM 19830</strain>
    </source>
</reference>
<feature type="transmembrane region" description="Helical" evidence="1">
    <location>
        <begin position="20"/>
        <end position="39"/>
    </location>
</feature>
<sequence length="354" mass="41229">MSEKPQNVPQRRYDIDWIRVIAIGLLLIYHISIGFQSWGRMIGFITSPKSLDQLWYAMSLLNIWRIPLLFFVSGMGVYFAMRKRNWMQLIAERAYRILMPYVFGIFAIVPLHILLFSYYYDMTLHYIWSSAHLWFLGNIFSYVLLLSPILFYLKKNETGKLASWIKRSLSKPWGLLIVLAAFVAEVMLVNPLPFEMYAMTWHGFFLGLLAFFFGFCFVMTGAGFWEMIKIWRWLFVVIAMGLYVLRMSQFGKVSPGYLLATESLCWILLVFAFGSIHLNKKSKTLAYLSQAAYPVYILHMVFLYLASVLIFPIPVPTIVQFILVLAFTLAGCFGTYELIRRLKFLRPLFGLKIA</sequence>
<proteinExistence type="predicted"/>
<dbReference type="Proteomes" id="UP000248882">
    <property type="component" value="Unassembled WGS sequence"/>
</dbReference>
<feature type="transmembrane region" description="Helical" evidence="1">
    <location>
        <begin position="257"/>
        <end position="279"/>
    </location>
</feature>
<feature type="transmembrane region" description="Helical" evidence="1">
    <location>
        <begin position="101"/>
        <end position="120"/>
    </location>
</feature>
<dbReference type="RefSeq" id="WP_111316471.1">
    <property type="nucleotide sequence ID" value="NZ_QKZT01000001.1"/>
</dbReference>
<comment type="caution">
    <text evidence="3">The sequence shown here is derived from an EMBL/GenBank/DDBJ whole genome shotgun (WGS) entry which is preliminary data.</text>
</comment>
<dbReference type="AlphaFoldDB" id="A0A2W7RS84"/>
<protein>
    <submittedName>
        <fullName evidence="3">Acyltransferase-like protein</fullName>
    </submittedName>
</protein>
<name>A0A2W7RS84_9BACT</name>
<dbReference type="GO" id="GO:0016747">
    <property type="term" value="F:acyltransferase activity, transferring groups other than amino-acyl groups"/>
    <property type="evidence" value="ECO:0007669"/>
    <property type="project" value="InterPro"/>
</dbReference>
<feature type="transmembrane region" description="Helical" evidence="1">
    <location>
        <begin position="291"/>
        <end position="312"/>
    </location>
</feature>
<feature type="transmembrane region" description="Helical" evidence="1">
    <location>
        <begin position="132"/>
        <end position="153"/>
    </location>
</feature>
<gene>
    <name evidence="3" type="ORF">LV85_00383</name>
</gene>
<dbReference type="Pfam" id="PF01757">
    <property type="entry name" value="Acyl_transf_3"/>
    <property type="match status" value="1"/>
</dbReference>
<feature type="transmembrane region" description="Helical" evidence="1">
    <location>
        <begin position="198"/>
        <end position="218"/>
    </location>
</feature>
<dbReference type="PANTHER" id="PTHR36927:SF3">
    <property type="entry name" value="GLUCANS BIOSYNTHESIS PROTEIN C"/>
    <property type="match status" value="1"/>
</dbReference>
<accession>A0A2W7RS84</accession>
<feature type="transmembrane region" description="Helical" evidence="1">
    <location>
        <begin position="54"/>
        <end position="80"/>
    </location>
</feature>
<feature type="domain" description="Acyltransferase 3" evidence="2">
    <location>
        <begin position="13"/>
        <end position="336"/>
    </location>
</feature>
<evidence type="ECO:0000313" key="4">
    <source>
        <dbReference type="Proteomes" id="UP000248882"/>
    </source>
</evidence>
<organism evidence="3 4">
    <name type="scientific">Algoriphagus chordae</name>
    <dbReference type="NCBI Taxonomy" id="237019"/>
    <lineage>
        <taxon>Bacteria</taxon>
        <taxon>Pseudomonadati</taxon>
        <taxon>Bacteroidota</taxon>
        <taxon>Cytophagia</taxon>
        <taxon>Cytophagales</taxon>
        <taxon>Cyclobacteriaceae</taxon>
        <taxon>Algoriphagus</taxon>
    </lineage>
</organism>
<keyword evidence="1" id="KW-0472">Membrane</keyword>
<keyword evidence="1" id="KW-1133">Transmembrane helix</keyword>
<evidence type="ECO:0000259" key="2">
    <source>
        <dbReference type="Pfam" id="PF01757"/>
    </source>
</evidence>
<feature type="transmembrane region" description="Helical" evidence="1">
    <location>
        <begin position="230"/>
        <end position="245"/>
    </location>
</feature>
<evidence type="ECO:0000256" key="1">
    <source>
        <dbReference type="SAM" id="Phobius"/>
    </source>
</evidence>
<keyword evidence="3" id="KW-0808">Transferase</keyword>
<dbReference type="EMBL" id="QKZT01000001">
    <property type="protein sequence ID" value="PZX58197.1"/>
    <property type="molecule type" value="Genomic_DNA"/>
</dbReference>
<evidence type="ECO:0000313" key="3">
    <source>
        <dbReference type="EMBL" id="PZX58197.1"/>
    </source>
</evidence>
<feature type="transmembrane region" description="Helical" evidence="1">
    <location>
        <begin position="173"/>
        <end position="192"/>
    </location>
</feature>
<dbReference type="InterPro" id="IPR050623">
    <property type="entry name" value="Glucan_succinyl_AcylTrfase"/>
</dbReference>
<keyword evidence="1" id="KW-0812">Transmembrane</keyword>
<dbReference type="PANTHER" id="PTHR36927">
    <property type="entry name" value="BLR4337 PROTEIN"/>
    <property type="match status" value="1"/>
</dbReference>
<dbReference type="InterPro" id="IPR002656">
    <property type="entry name" value="Acyl_transf_3_dom"/>
</dbReference>
<keyword evidence="3" id="KW-0012">Acyltransferase</keyword>
<keyword evidence="4" id="KW-1185">Reference proteome</keyword>